<dbReference type="STRING" id="112413.SAMN05421854_1186"/>
<reference evidence="5 6" key="1">
    <citation type="submission" date="2016-10" db="EMBL/GenBank/DDBJ databases">
        <authorList>
            <person name="de Groot N.N."/>
        </authorList>
    </citation>
    <scope>NUCLEOTIDE SEQUENCE [LARGE SCALE GENOMIC DNA]</scope>
    <source>
        <strain evidence="5 6">DSM 44637</strain>
    </source>
</reference>
<evidence type="ECO:0000259" key="4">
    <source>
        <dbReference type="Pfam" id="PF00561"/>
    </source>
</evidence>
<gene>
    <name evidence="5" type="ORF">SAMN05421854_1186</name>
</gene>
<proteinExistence type="inferred from homology"/>
<evidence type="ECO:0000313" key="5">
    <source>
        <dbReference type="EMBL" id="SFQ65552.1"/>
    </source>
</evidence>
<dbReference type="InterPro" id="IPR051601">
    <property type="entry name" value="Serine_prot/Carboxylest_S33"/>
</dbReference>
<dbReference type="RefSeq" id="WP_093576750.1">
    <property type="nucleotide sequence ID" value="NZ_FOWC01000018.1"/>
</dbReference>
<organism evidence="5 6">
    <name type="scientific">Amycolatopsis rubida</name>
    <dbReference type="NCBI Taxonomy" id="112413"/>
    <lineage>
        <taxon>Bacteria</taxon>
        <taxon>Bacillati</taxon>
        <taxon>Actinomycetota</taxon>
        <taxon>Actinomycetes</taxon>
        <taxon>Pseudonocardiales</taxon>
        <taxon>Pseudonocardiaceae</taxon>
        <taxon>Amycolatopsis</taxon>
    </lineage>
</organism>
<dbReference type="EMBL" id="FOWC01000018">
    <property type="protein sequence ID" value="SFQ65552.1"/>
    <property type="molecule type" value="Genomic_DNA"/>
</dbReference>
<dbReference type="InterPro" id="IPR000073">
    <property type="entry name" value="AB_hydrolase_1"/>
</dbReference>
<name>A0A1I6AA89_9PSEU</name>
<sequence length="458" mass="48549">MLAATACASQRAALDWGPCAPYAQTPSEKGLYADEAVDCARLTVPLDYANPQGRTVSIGLLRHRATDPAHRIGSLVLNPGGPGSSGMNAAATLARPAGKLAEQFDLVGFDPRGVHASEPRIRCRSDAEQDAARTSDVGSAVGCLKKTGAEFLAHVGTREVVRDLDALRAALGDAKLTYLGYSYGTQIGSAYAEAYPDKVRAMVLDGAIDPAQDLPQTLIAQTAGFQDAFTRFAQWCAKRAGCPLTGDATAAFQRIARPSVSALPGRALAFADAVTATEAALYSRAKWPNLRQALEELATTRSGAKLLQMADDYYQRDQNGHYSGAFDAYYAIRCVDYDRVTNRTTIDAAHRQMLTGAPFLAGNSPDAHELDTCSTWPVPPTSRSHRPFAPGLPKTLVISTTHDPATPHRQGVALAKGLNAALLTVDDVQHAAFLKGNACVDKAATTYLSSAIARDGSC</sequence>
<keyword evidence="2" id="KW-0732">Signal</keyword>
<dbReference type="Proteomes" id="UP000199137">
    <property type="component" value="Unassembled WGS sequence"/>
</dbReference>
<dbReference type="PANTHER" id="PTHR43248">
    <property type="entry name" value="2-SUCCINYL-6-HYDROXY-2,4-CYCLOHEXADIENE-1-CARBOXYLATE SYNTHASE"/>
    <property type="match status" value="1"/>
</dbReference>
<evidence type="ECO:0000256" key="3">
    <source>
        <dbReference type="ARBA" id="ARBA00022801"/>
    </source>
</evidence>
<dbReference type="PANTHER" id="PTHR43248:SF29">
    <property type="entry name" value="TRIPEPTIDYL AMINOPEPTIDASE"/>
    <property type="match status" value="1"/>
</dbReference>
<dbReference type="GO" id="GO:0016787">
    <property type="term" value="F:hydrolase activity"/>
    <property type="evidence" value="ECO:0007669"/>
    <property type="project" value="UniProtKB-KW"/>
</dbReference>
<dbReference type="Pfam" id="PF00561">
    <property type="entry name" value="Abhydrolase_1"/>
    <property type="match status" value="1"/>
</dbReference>
<evidence type="ECO:0000256" key="1">
    <source>
        <dbReference type="ARBA" id="ARBA00010088"/>
    </source>
</evidence>
<feature type="domain" description="AB hydrolase-1" evidence="4">
    <location>
        <begin position="75"/>
        <end position="435"/>
    </location>
</feature>
<dbReference type="Gene3D" id="3.40.50.1820">
    <property type="entry name" value="alpha/beta hydrolase"/>
    <property type="match status" value="1"/>
</dbReference>
<dbReference type="SUPFAM" id="SSF53474">
    <property type="entry name" value="alpha/beta-Hydrolases"/>
    <property type="match status" value="1"/>
</dbReference>
<dbReference type="OrthoDB" id="3252468at2"/>
<keyword evidence="3" id="KW-0378">Hydrolase</keyword>
<dbReference type="AlphaFoldDB" id="A0A1I6AA89"/>
<accession>A0A1I6AA89</accession>
<evidence type="ECO:0000313" key="6">
    <source>
        <dbReference type="Proteomes" id="UP000199137"/>
    </source>
</evidence>
<dbReference type="InterPro" id="IPR029058">
    <property type="entry name" value="AB_hydrolase_fold"/>
</dbReference>
<evidence type="ECO:0000256" key="2">
    <source>
        <dbReference type="ARBA" id="ARBA00022729"/>
    </source>
</evidence>
<protein>
    <submittedName>
        <fullName evidence="5">Pimeloyl-ACP methyl ester carboxylesterase</fullName>
    </submittedName>
</protein>
<comment type="similarity">
    <text evidence="1">Belongs to the peptidase S33 family.</text>
</comment>